<comment type="caution">
    <text evidence="4">The sequence shown here is derived from an EMBL/GenBank/DDBJ whole genome shotgun (WGS) entry which is preliminary data.</text>
</comment>
<evidence type="ECO:0000259" key="3">
    <source>
        <dbReference type="Pfam" id="PF24808"/>
    </source>
</evidence>
<dbReference type="EMBL" id="JANBVN010000047">
    <property type="protein sequence ID" value="KAJ9156988.1"/>
    <property type="molecule type" value="Genomic_DNA"/>
</dbReference>
<dbReference type="AlphaFoldDB" id="A0AA38RUJ0"/>
<proteinExistence type="predicted"/>
<organism evidence="4 5">
    <name type="scientific">Coniochaeta hoffmannii</name>
    <dbReference type="NCBI Taxonomy" id="91930"/>
    <lineage>
        <taxon>Eukaryota</taxon>
        <taxon>Fungi</taxon>
        <taxon>Dikarya</taxon>
        <taxon>Ascomycota</taxon>
        <taxon>Pezizomycotina</taxon>
        <taxon>Sordariomycetes</taxon>
        <taxon>Sordariomycetidae</taxon>
        <taxon>Coniochaetales</taxon>
        <taxon>Coniochaetaceae</taxon>
        <taxon>Coniochaeta</taxon>
    </lineage>
</organism>
<evidence type="ECO:0000313" key="5">
    <source>
        <dbReference type="Proteomes" id="UP001174691"/>
    </source>
</evidence>
<feature type="domain" description="DUF7707" evidence="3">
    <location>
        <begin position="24"/>
        <end position="124"/>
    </location>
</feature>
<evidence type="ECO:0000313" key="4">
    <source>
        <dbReference type="EMBL" id="KAJ9156988.1"/>
    </source>
</evidence>
<dbReference type="Pfam" id="PF24808">
    <property type="entry name" value="DUF7707"/>
    <property type="match status" value="1"/>
</dbReference>
<dbReference type="PANTHER" id="PTHR38118:SF3">
    <property type="entry name" value="ANCHORED CELL WALL PROTEIN 11"/>
    <property type="match status" value="1"/>
</dbReference>
<keyword evidence="5" id="KW-1185">Reference proteome</keyword>
<feature type="region of interest" description="Disordered" evidence="1">
    <location>
        <begin position="130"/>
        <end position="167"/>
    </location>
</feature>
<accession>A0AA38RUJ0</accession>
<feature type="signal peptide" evidence="2">
    <location>
        <begin position="1"/>
        <end position="18"/>
    </location>
</feature>
<reference evidence="4" key="1">
    <citation type="submission" date="2022-07" db="EMBL/GenBank/DDBJ databases">
        <title>Fungi with potential for degradation of polypropylene.</title>
        <authorList>
            <person name="Gostincar C."/>
        </authorList>
    </citation>
    <scope>NUCLEOTIDE SEQUENCE</scope>
    <source>
        <strain evidence="4">EXF-13287</strain>
    </source>
</reference>
<gene>
    <name evidence="4" type="ORF">NKR19_g3952</name>
</gene>
<dbReference type="Proteomes" id="UP001174691">
    <property type="component" value="Unassembled WGS sequence"/>
</dbReference>
<evidence type="ECO:0000256" key="1">
    <source>
        <dbReference type="SAM" id="MobiDB-lite"/>
    </source>
</evidence>
<dbReference type="PANTHER" id="PTHR38118">
    <property type="entry name" value="ANCHORED CELL WALL PROTEIN 11-RELATED"/>
    <property type="match status" value="1"/>
</dbReference>
<protein>
    <recommendedName>
        <fullName evidence="3">DUF7707 domain-containing protein</fullName>
    </recommendedName>
</protein>
<keyword evidence="2" id="KW-0732">Signal</keyword>
<sequence length="196" mass="19656">MRTYLIAGALSALSLASAEMKNFTINTGALPLSQKASWCQAELNTCNTLCVDAPNANDCQPADLTYQCTCQNGTAPGLEYYTQTIYTFVCNQAFEDCIASNVGNKTGQDACTTNIKDNCGTLDPNDFVAGSGDSSSSSSSASTTSGPTGTGASSTSPTATGSGGATTSASQNAAPTAAYLGNGAAVFAAGIFAALL</sequence>
<evidence type="ECO:0000256" key="2">
    <source>
        <dbReference type="SAM" id="SignalP"/>
    </source>
</evidence>
<dbReference type="InterPro" id="IPR056124">
    <property type="entry name" value="DUF7707"/>
</dbReference>
<name>A0AA38RUJ0_9PEZI</name>
<feature type="chain" id="PRO_5041214641" description="DUF7707 domain-containing protein" evidence="2">
    <location>
        <begin position="19"/>
        <end position="196"/>
    </location>
</feature>